<keyword evidence="5" id="KW-0464">Manganese</keyword>
<evidence type="ECO:0000313" key="8">
    <source>
        <dbReference type="EMBL" id="QBM85595.1"/>
    </source>
</evidence>
<dbReference type="PANTHER" id="PTHR43226:SF4">
    <property type="entry name" value="XAA-PRO AMINOPEPTIDASE 3"/>
    <property type="match status" value="1"/>
</dbReference>
<dbReference type="InterPro" id="IPR052433">
    <property type="entry name" value="X-Pro_dipept-like"/>
</dbReference>
<dbReference type="PROSITE" id="PS00491">
    <property type="entry name" value="PROLINE_PEPTIDASE"/>
    <property type="match status" value="1"/>
</dbReference>
<sequence length="539" mass="60113">MRMHRDYPARFEIRFPPAQTRNTDMFKIRWPLLRRYKSSLATRPPLNVPYKTGQPMHETRTHLIPQPGHLTPGISALEYYNRRLALAKEMPAKSAAILVGNQVQHSSGSVFYHFEQDTDLYYLTGWLSPDSVAVLEKVSDNGTDEDVVLHMLVPPKNAATDLWEGDKNGLEGAYDFFNADEVGDVNRVEPYLREILKRNETIFFDTKIRGPTGNGGVSGKFALFFSLPLNSRHSTIRSVLESLNKSVRPLKPILAQHRLVKSEAEIRVMHKAGQISSRAINTAIAKVGSAAPFSSEKVLAKYLEYAFVKGGCDREAYIPVVASGENALTLHYTRNDDLLYRDETVFIDAGGKLGGYCADISRAWPNAPHGFSGPQKDIYNVVLSANKKCISECFAHNHSLQSLHELAVTTLLQGLRDLPGMSHVTRSDVTRDLFPHYIGHHLGLDLHDVPSVSRTAQLVPGNVVTVEPGLYIPQDDKWPRHFQGIGVRVEDDIAVGKTASESRNLTSLCVKEVEDIEALIRLGKVTTPHAYDEMVDLDI</sequence>
<dbReference type="EMBL" id="CP034456">
    <property type="protein sequence ID" value="QBM85595.1"/>
    <property type="molecule type" value="Genomic_DNA"/>
</dbReference>
<comment type="similarity">
    <text evidence="2 6">Belongs to the peptidase M24B family.</text>
</comment>
<evidence type="ECO:0000256" key="3">
    <source>
        <dbReference type="ARBA" id="ARBA00022723"/>
    </source>
</evidence>
<dbReference type="InterPro" id="IPR029149">
    <property type="entry name" value="Creatin/AminoP/Spt16_N"/>
</dbReference>
<reference evidence="9" key="1">
    <citation type="submission" date="2019-03" db="EMBL/GenBank/DDBJ databases">
        <title>Snf2 controls pulcherriminic acid biosynthesis and connects pigmentation and antifungal activity of the yeast Metschnikowia pulcherrima.</title>
        <authorList>
            <person name="Gore-Lloyd D."/>
            <person name="Sumann I."/>
            <person name="Brachmann A.O."/>
            <person name="Schneeberger K."/>
            <person name="Ortiz-Merino R.A."/>
            <person name="Moreno-Beltran M."/>
            <person name="Schlaefli M."/>
            <person name="Kirner P."/>
            <person name="Santos Kron A."/>
            <person name="Wolfe K.H."/>
            <person name="Piel J."/>
            <person name="Ahrens C.H."/>
            <person name="Henk D."/>
            <person name="Freimoser F.M."/>
        </authorList>
    </citation>
    <scope>NUCLEOTIDE SEQUENCE [LARGE SCALE GENOMIC DNA]</scope>
    <source>
        <strain evidence="9">APC 1.2</strain>
    </source>
</reference>
<evidence type="ECO:0000256" key="2">
    <source>
        <dbReference type="ARBA" id="ARBA00008766"/>
    </source>
</evidence>
<dbReference type="InterPro" id="IPR000994">
    <property type="entry name" value="Pept_M24"/>
</dbReference>
<dbReference type="InterPro" id="IPR036005">
    <property type="entry name" value="Creatinase/aminopeptidase-like"/>
</dbReference>
<organism evidence="8 9">
    <name type="scientific">Metschnikowia aff. pulcherrima</name>
    <dbReference type="NCBI Taxonomy" id="2163413"/>
    <lineage>
        <taxon>Eukaryota</taxon>
        <taxon>Fungi</taxon>
        <taxon>Dikarya</taxon>
        <taxon>Ascomycota</taxon>
        <taxon>Saccharomycotina</taxon>
        <taxon>Pichiomycetes</taxon>
        <taxon>Metschnikowiaceae</taxon>
        <taxon>Metschnikowia</taxon>
    </lineage>
</organism>
<keyword evidence="3 6" id="KW-0479">Metal-binding</keyword>
<dbReference type="GO" id="GO:0030145">
    <property type="term" value="F:manganese ion binding"/>
    <property type="evidence" value="ECO:0007669"/>
    <property type="project" value="InterPro"/>
</dbReference>
<evidence type="ECO:0000259" key="7">
    <source>
        <dbReference type="SMART" id="SM01011"/>
    </source>
</evidence>
<dbReference type="SUPFAM" id="SSF53092">
    <property type="entry name" value="Creatinase/prolidase N-terminal domain"/>
    <property type="match status" value="1"/>
</dbReference>
<dbReference type="STRING" id="2163413.A0A4P6XGI7"/>
<dbReference type="SUPFAM" id="SSF55920">
    <property type="entry name" value="Creatinase/aminopeptidase"/>
    <property type="match status" value="1"/>
</dbReference>
<dbReference type="Gene3D" id="3.90.230.10">
    <property type="entry name" value="Creatinase/methionine aminopeptidase superfamily"/>
    <property type="match status" value="1"/>
</dbReference>
<gene>
    <name evidence="8" type="primary">MPUL0A02170</name>
    <name evidence="8" type="ORF">METSCH_A02170</name>
</gene>
<proteinExistence type="inferred from homology"/>
<dbReference type="PANTHER" id="PTHR43226">
    <property type="entry name" value="XAA-PRO AMINOPEPTIDASE 3"/>
    <property type="match status" value="1"/>
</dbReference>
<dbReference type="SMART" id="SM01011">
    <property type="entry name" value="AMP_N"/>
    <property type="match status" value="1"/>
</dbReference>
<dbReference type="GO" id="GO:0005739">
    <property type="term" value="C:mitochondrion"/>
    <property type="evidence" value="ECO:0007669"/>
    <property type="project" value="TreeGrafter"/>
</dbReference>
<dbReference type="Gene3D" id="3.40.350.10">
    <property type="entry name" value="Creatinase/prolidase N-terminal domain"/>
    <property type="match status" value="1"/>
</dbReference>
<dbReference type="Proteomes" id="UP000292447">
    <property type="component" value="Chromosome I"/>
</dbReference>
<dbReference type="Pfam" id="PF05195">
    <property type="entry name" value="AMP_N"/>
    <property type="match status" value="1"/>
</dbReference>
<evidence type="ECO:0000256" key="6">
    <source>
        <dbReference type="RuleBase" id="RU000590"/>
    </source>
</evidence>
<evidence type="ECO:0000313" key="9">
    <source>
        <dbReference type="Proteomes" id="UP000292447"/>
    </source>
</evidence>
<dbReference type="InterPro" id="IPR007865">
    <property type="entry name" value="Aminopep_P_N"/>
</dbReference>
<feature type="domain" description="Aminopeptidase P N-terminal" evidence="7">
    <location>
        <begin position="74"/>
        <end position="213"/>
    </location>
</feature>
<dbReference type="AlphaFoldDB" id="A0A4P6XGI7"/>
<comment type="cofactor">
    <cofactor evidence="1">
        <name>Mn(2+)</name>
        <dbReference type="ChEBI" id="CHEBI:29035"/>
    </cofactor>
</comment>
<protein>
    <submittedName>
        <fullName evidence="8">Intermediate cleaving peptidase 55</fullName>
    </submittedName>
</protein>
<evidence type="ECO:0000256" key="1">
    <source>
        <dbReference type="ARBA" id="ARBA00001936"/>
    </source>
</evidence>
<accession>A0A4P6XGI7</accession>
<dbReference type="GO" id="GO:0006508">
    <property type="term" value="P:proteolysis"/>
    <property type="evidence" value="ECO:0007669"/>
    <property type="project" value="TreeGrafter"/>
</dbReference>
<keyword evidence="9" id="KW-1185">Reference proteome</keyword>
<evidence type="ECO:0000256" key="5">
    <source>
        <dbReference type="ARBA" id="ARBA00023211"/>
    </source>
</evidence>
<name>A0A4P6XGI7_9ASCO</name>
<dbReference type="Pfam" id="PF00557">
    <property type="entry name" value="Peptidase_M24"/>
    <property type="match status" value="1"/>
</dbReference>
<dbReference type="GO" id="GO:0070006">
    <property type="term" value="F:metalloaminopeptidase activity"/>
    <property type="evidence" value="ECO:0007669"/>
    <property type="project" value="InterPro"/>
</dbReference>
<dbReference type="InterPro" id="IPR001131">
    <property type="entry name" value="Peptidase_M24B_aminopep-P_CS"/>
</dbReference>
<keyword evidence="4" id="KW-0378">Hydrolase</keyword>
<evidence type="ECO:0000256" key="4">
    <source>
        <dbReference type="ARBA" id="ARBA00022801"/>
    </source>
</evidence>